<sequence>MFNFWWGGNVIFVSVANEVIWRLWRHFSSETISRLSTESFNKAHKIDKDDGGGVGGLKTRILKLVYPRRSATSVLQNWVEEGRGRVSVSELRCISRLLLKRQRFKHALEIFTWMEAKERSRMSAVDHAMRLELTIKVHTVGEAEEYFENLPDTVSKKAACLPLLHSYVKERSTEKAEAFMQKMNSLGLIVNPQPFNEMMKLYIATSQHKKVLAVIVQMKQNRIPRNVLSYNLWMNACAELSGVGSAEDVYKEMIHDKNVVIGWSSLSTLANIYQKSGAVNKAFWALREAENKLSSCNRLGYLFLSTIYASLNRKDEVVRLWKASKGVKGRITCANYMCILSCLVKLGDIKEAENIFLEWESQCRTYDIRVPNILLGAYMRNDMMKKAESLFIRSLNRGGCPNYKTWEIFTEGWVRSNEMDKAIDTMRRCLSMLEDCDWRPSASIVVAIAEYFEKKGKIEDAKQYLGIIRSLGLASLPVYKSLLRMHAYSQRPIEYILELMHKDGIELDYEASALVHEFNI</sequence>
<name>A0A068UUZ5_COFCA</name>
<dbReference type="Gramene" id="CDP11458">
    <property type="protein sequence ID" value="CDP11458"/>
    <property type="gene ID" value="GSCOC_T00033721001"/>
</dbReference>
<reference evidence="4" key="1">
    <citation type="journal article" date="2014" name="Science">
        <title>The coffee genome provides insight into the convergent evolution of caffeine biosynthesis.</title>
        <authorList>
            <person name="Denoeud F."/>
            <person name="Carretero-Paulet L."/>
            <person name="Dereeper A."/>
            <person name="Droc G."/>
            <person name="Guyot R."/>
            <person name="Pietrella M."/>
            <person name="Zheng C."/>
            <person name="Alberti A."/>
            <person name="Anthony F."/>
            <person name="Aprea G."/>
            <person name="Aury J.M."/>
            <person name="Bento P."/>
            <person name="Bernard M."/>
            <person name="Bocs S."/>
            <person name="Campa C."/>
            <person name="Cenci A."/>
            <person name="Combes M.C."/>
            <person name="Crouzillat D."/>
            <person name="Da Silva C."/>
            <person name="Daddiego L."/>
            <person name="De Bellis F."/>
            <person name="Dussert S."/>
            <person name="Garsmeur O."/>
            <person name="Gayraud T."/>
            <person name="Guignon V."/>
            <person name="Jahn K."/>
            <person name="Jamilloux V."/>
            <person name="Joet T."/>
            <person name="Labadie K."/>
            <person name="Lan T."/>
            <person name="Leclercq J."/>
            <person name="Lepelley M."/>
            <person name="Leroy T."/>
            <person name="Li L.T."/>
            <person name="Librado P."/>
            <person name="Lopez L."/>
            <person name="Munoz A."/>
            <person name="Noel B."/>
            <person name="Pallavicini A."/>
            <person name="Perrotta G."/>
            <person name="Poncet V."/>
            <person name="Pot D."/>
            <person name="Priyono X."/>
            <person name="Rigoreau M."/>
            <person name="Rouard M."/>
            <person name="Rozas J."/>
            <person name="Tranchant-Dubreuil C."/>
            <person name="VanBuren R."/>
            <person name="Zhang Q."/>
            <person name="Andrade A.C."/>
            <person name="Argout X."/>
            <person name="Bertrand B."/>
            <person name="de Kochko A."/>
            <person name="Graziosi G."/>
            <person name="Henry R.J."/>
            <person name="Jayarama X."/>
            <person name="Ming R."/>
            <person name="Nagai C."/>
            <person name="Rounsley S."/>
            <person name="Sankoff D."/>
            <person name="Giuliano G."/>
            <person name="Albert V.A."/>
            <person name="Wincker P."/>
            <person name="Lashermes P."/>
        </authorList>
    </citation>
    <scope>NUCLEOTIDE SEQUENCE [LARGE SCALE GENOMIC DNA]</scope>
    <source>
        <strain evidence="4">cv. DH200-94</strain>
    </source>
</reference>
<evidence type="ECO:0008006" key="5">
    <source>
        <dbReference type="Google" id="ProtNLM"/>
    </source>
</evidence>
<comment type="similarity">
    <text evidence="1">Belongs to the PPR family. P subfamily.</text>
</comment>
<dbReference type="PhylomeDB" id="A0A068UUZ5"/>
<dbReference type="FunCoup" id="A0A068UUZ5">
    <property type="interactions" value="575"/>
</dbReference>
<dbReference type="InterPro" id="IPR011990">
    <property type="entry name" value="TPR-like_helical_dom_sf"/>
</dbReference>
<dbReference type="Pfam" id="PF01535">
    <property type="entry name" value="PPR"/>
    <property type="match status" value="2"/>
</dbReference>
<dbReference type="InParanoid" id="A0A068UUZ5"/>
<dbReference type="EMBL" id="HG739139">
    <property type="protein sequence ID" value="CDP11458.1"/>
    <property type="molecule type" value="Genomic_DNA"/>
</dbReference>
<organism evidence="3 4">
    <name type="scientific">Coffea canephora</name>
    <name type="common">Robusta coffee</name>
    <dbReference type="NCBI Taxonomy" id="49390"/>
    <lineage>
        <taxon>Eukaryota</taxon>
        <taxon>Viridiplantae</taxon>
        <taxon>Streptophyta</taxon>
        <taxon>Embryophyta</taxon>
        <taxon>Tracheophyta</taxon>
        <taxon>Spermatophyta</taxon>
        <taxon>Magnoliopsida</taxon>
        <taxon>eudicotyledons</taxon>
        <taxon>Gunneridae</taxon>
        <taxon>Pentapetalae</taxon>
        <taxon>asterids</taxon>
        <taxon>lamiids</taxon>
        <taxon>Gentianales</taxon>
        <taxon>Rubiaceae</taxon>
        <taxon>Ixoroideae</taxon>
        <taxon>Gardenieae complex</taxon>
        <taxon>Bertiereae - Coffeeae clade</taxon>
        <taxon>Coffeeae</taxon>
        <taxon>Coffea</taxon>
    </lineage>
</organism>
<evidence type="ECO:0000313" key="3">
    <source>
        <dbReference type="EMBL" id="CDP11458.1"/>
    </source>
</evidence>
<gene>
    <name evidence="3" type="ORF">GSCOC_T00033721001</name>
</gene>
<dbReference type="PANTHER" id="PTHR45717:SF13">
    <property type="entry name" value="OS02G0796400 PROTEIN"/>
    <property type="match status" value="1"/>
</dbReference>
<dbReference type="InterPro" id="IPR002885">
    <property type="entry name" value="PPR_rpt"/>
</dbReference>
<evidence type="ECO:0000256" key="2">
    <source>
        <dbReference type="ARBA" id="ARBA00022737"/>
    </source>
</evidence>
<keyword evidence="4" id="KW-1185">Reference proteome</keyword>
<dbReference type="OrthoDB" id="1146105at2759"/>
<dbReference type="AlphaFoldDB" id="A0A068UUZ5"/>
<keyword evidence="2" id="KW-0677">Repeat</keyword>
<dbReference type="GO" id="GO:0003729">
    <property type="term" value="F:mRNA binding"/>
    <property type="evidence" value="ECO:0007669"/>
    <property type="project" value="UniProtKB-ARBA"/>
</dbReference>
<evidence type="ECO:0000313" key="4">
    <source>
        <dbReference type="Proteomes" id="UP000295252"/>
    </source>
</evidence>
<accession>A0A068UUZ5</accession>
<proteinExistence type="inferred from homology"/>
<dbReference type="Gene3D" id="1.25.40.10">
    <property type="entry name" value="Tetratricopeptide repeat domain"/>
    <property type="match status" value="2"/>
</dbReference>
<protein>
    <recommendedName>
        <fullName evidence="5">Pentacotripeptide-repeat region of PRORP domain-containing protein</fullName>
    </recommendedName>
</protein>
<dbReference type="PANTHER" id="PTHR45717">
    <property type="entry name" value="OS12G0527900 PROTEIN"/>
    <property type="match status" value="1"/>
</dbReference>
<dbReference type="STRING" id="49390.A0A068UUZ5"/>
<dbReference type="SUPFAM" id="SSF48452">
    <property type="entry name" value="TPR-like"/>
    <property type="match status" value="1"/>
</dbReference>
<dbReference type="GO" id="GO:0005739">
    <property type="term" value="C:mitochondrion"/>
    <property type="evidence" value="ECO:0007669"/>
    <property type="project" value="TreeGrafter"/>
</dbReference>
<evidence type="ECO:0000256" key="1">
    <source>
        <dbReference type="ARBA" id="ARBA00007626"/>
    </source>
</evidence>
<dbReference type="Proteomes" id="UP000295252">
    <property type="component" value="Chromosome II"/>
</dbReference>
<dbReference type="Pfam" id="PF13812">
    <property type="entry name" value="PPR_3"/>
    <property type="match status" value="1"/>
</dbReference>
<dbReference type="OMA" id="FKKHELN"/>